<reference evidence="4" key="1">
    <citation type="submission" date="2020-07" db="EMBL/GenBank/DDBJ databases">
        <authorList>
            <person name="Lin J."/>
        </authorList>
    </citation>
    <scope>NUCLEOTIDE SEQUENCE</scope>
</reference>
<protein>
    <recommendedName>
        <fullName evidence="3">DUF7032 domain-containing protein</fullName>
    </recommendedName>
</protein>
<evidence type="ECO:0000313" key="4">
    <source>
        <dbReference type="EMBL" id="CAD1832154.1"/>
    </source>
</evidence>
<dbReference type="Pfam" id="PF23005">
    <property type="entry name" value="DUF7032"/>
    <property type="match status" value="1"/>
</dbReference>
<name>A0A6V7PMS5_ANACO</name>
<accession>A0A6V7PMS5</accession>
<dbReference type="InterPro" id="IPR011989">
    <property type="entry name" value="ARM-like"/>
</dbReference>
<evidence type="ECO:0000259" key="3">
    <source>
        <dbReference type="Pfam" id="PF23005"/>
    </source>
</evidence>
<feature type="repeat" description="ARM" evidence="1">
    <location>
        <begin position="313"/>
        <end position="357"/>
    </location>
</feature>
<dbReference type="SUPFAM" id="SSF48371">
    <property type="entry name" value="ARM repeat"/>
    <property type="match status" value="1"/>
</dbReference>
<feature type="domain" description="DUF7032" evidence="3">
    <location>
        <begin position="55"/>
        <end position="164"/>
    </location>
</feature>
<sequence length="608" mass="67516">MSPRPLEDTKGSRSCMDRNRTNQQDNYFPMNSEMKEAKEERLGLSIEHETSIWEVSQLLNSLISSSYSVRRSPGKWQLIRDKLEQLTSGLCATADVNNFGDNPALFLSLQSLVSTLNNIQVLIDRCSDESCSVGKLLLRSDLDLISSKLDVHIKHLTEICGSGVLIHSQAIVPVRPTAGATLDDMRFYLKDLFLRLRVGDSDIKAQTLVTLHEVLCEDEKYIKIVVLEKADFVSLLINFLEFGDLIIQEEAAGAISLVAEFRSYRGVLVTGGVIAPLLRVLEVGSKVGKGKAAQALSNLTENSDNAWSISAHGGVTVLLKICSNVESSSDLISSACGVLRNLSRVEEIKRFMIEEGIVSILVKLLGLKEEECQTRAIRFLYEMALEDVSFKQIVINAGVFESLVHLLDPDSPYSLKSREVALSAIEFFYFSSTTSMNILMATAFLDWVLFFLRNGEISIQESAIKAVSHLCKISEEYKKPMGKAGFMPELVRSLEAKSSLVRETAAEALCSLISIQSNRKTFIQDDHNVNQVMRLLDPNEEKSATTKCFLSILMSLTDSNSGRRKIMASGYICRLEKLADSGIVDAKKIIKKLSGNRFRSILNGIWSL</sequence>
<dbReference type="Gene3D" id="1.25.10.10">
    <property type="entry name" value="Leucine-rich Repeat Variant"/>
    <property type="match status" value="1"/>
</dbReference>
<dbReference type="AlphaFoldDB" id="A0A6V7PMS5"/>
<gene>
    <name evidence="4" type="ORF">CB5_LOCUS15365</name>
</gene>
<dbReference type="InterPro" id="IPR054296">
    <property type="entry name" value="DUF7032"/>
</dbReference>
<dbReference type="InterPro" id="IPR000225">
    <property type="entry name" value="Armadillo"/>
</dbReference>
<organism evidence="4">
    <name type="scientific">Ananas comosus var. bracteatus</name>
    <name type="common">red pineapple</name>
    <dbReference type="NCBI Taxonomy" id="296719"/>
    <lineage>
        <taxon>Eukaryota</taxon>
        <taxon>Viridiplantae</taxon>
        <taxon>Streptophyta</taxon>
        <taxon>Embryophyta</taxon>
        <taxon>Tracheophyta</taxon>
        <taxon>Spermatophyta</taxon>
        <taxon>Magnoliopsida</taxon>
        <taxon>Liliopsida</taxon>
        <taxon>Poales</taxon>
        <taxon>Bromeliaceae</taxon>
        <taxon>Bromelioideae</taxon>
        <taxon>Ananas</taxon>
    </lineage>
</organism>
<proteinExistence type="predicted"/>
<dbReference type="InterPro" id="IPR016024">
    <property type="entry name" value="ARM-type_fold"/>
</dbReference>
<dbReference type="PANTHER" id="PTHR46043">
    <property type="entry name" value="ARM REPEAT SUPERFAMILY PROTEIN"/>
    <property type="match status" value="1"/>
</dbReference>
<evidence type="ECO:0000256" key="2">
    <source>
        <dbReference type="SAM" id="MobiDB-lite"/>
    </source>
</evidence>
<evidence type="ECO:0000256" key="1">
    <source>
        <dbReference type="PROSITE-ProRule" id="PRU00259"/>
    </source>
</evidence>
<feature type="compositionally biased region" description="Basic and acidic residues" evidence="2">
    <location>
        <begin position="1"/>
        <end position="20"/>
    </location>
</feature>
<dbReference type="PANTHER" id="PTHR46043:SF5">
    <property type="entry name" value="ARM REPEAT SUPERFAMILY PROTEIN"/>
    <property type="match status" value="1"/>
</dbReference>
<dbReference type="SMART" id="SM00185">
    <property type="entry name" value="ARM"/>
    <property type="match status" value="6"/>
</dbReference>
<dbReference type="PROSITE" id="PS50176">
    <property type="entry name" value="ARM_REPEAT"/>
    <property type="match status" value="1"/>
</dbReference>
<dbReference type="EMBL" id="LR862149">
    <property type="protein sequence ID" value="CAD1832154.1"/>
    <property type="molecule type" value="Genomic_DNA"/>
</dbReference>
<feature type="region of interest" description="Disordered" evidence="2">
    <location>
        <begin position="1"/>
        <end position="25"/>
    </location>
</feature>